<dbReference type="Gene3D" id="3.40.50.1820">
    <property type="entry name" value="alpha/beta hydrolase"/>
    <property type="match status" value="1"/>
</dbReference>
<dbReference type="AlphaFoldDB" id="A0A9P8RS70"/>
<sequence length="254" mass="28772">MGFLVRRRTIGSLDSRSGPQTARICDCMSWNRVADYYLVADLAQDLRNHGDSDHNPRHDYTALAQDVEGFIDDHKLGEVTLIGHSMGAKTAMTVALRSPHLVKNLVSVDNAPVDATLGSDFAKYARGMQKIEESQVRKRSEADEILEDFEESLPIRQFLLTNLVLSLKESPVYRFRIPLRILASALENMADFPFKDPDTARYEKPALFLRGTRSRYVSDEVIPLIGRFFPRFTLKDIEAGHWLISENPDAFRTG</sequence>
<proteinExistence type="inferred from homology"/>
<dbReference type="PANTHER" id="PTHR46118">
    <property type="entry name" value="PROTEIN ABHD11"/>
    <property type="match status" value="1"/>
</dbReference>
<feature type="domain" description="AB hydrolase-1" evidence="3">
    <location>
        <begin position="45"/>
        <end position="248"/>
    </location>
</feature>
<dbReference type="EMBL" id="JAGHQM010000252">
    <property type="protein sequence ID" value="KAH0563108.1"/>
    <property type="molecule type" value="Genomic_DNA"/>
</dbReference>
<dbReference type="Proteomes" id="UP000750711">
    <property type="component" value="Unassembled WGS sequence"/>
</dbReference>
<evidence type="ECO:0000313" key="5">
    <source>
        <dbReference type="Proteomes" id="UP000750711"/>
    </source>
</evidence>
<evidence type="ECO:0000256" key="1">
    <source>
        <dbReference type="ARBA" id="ARBA00008645"/>
    </source>
</evidence>
<keyword evidence="2" id="KW-0378">Hydrolase</keyword>
<dbReference type="Pfam" id="PF00561">
    <property type="entry name" value="Abhydrolase_1"/>
    <property type="match status" value="1"/>
</dbReference>
<evidence type="ECO:0000256" key="2">
    <source>
        <dbReference type="ARBA" id="ARBA00022801"/>
    </source>
</evidence>
<comment type="similarity">
    <text evidence="1">Belongs to the AB hydrolase superfamily.</text>
</comment>
<keyword evidence="5" id="KW-1185">Reference proteome</keyword>
<dbReference type="PANTHER" id="PTHR46118:SF4">
    <property type="entry name" value="PROTEIN ABHD11"/>
    <property type="match status" value="1"/>
</dbReference>
<gene>
    <name evidence="4" type="ORF">GP486_002326</name>
</gene>
<dbReference type="GO" id="GO:0005739">
    <property type="term" value="C:mitochondrion"/>
    <property type="evidence" value="ECO:0007669"/>
    <property type="project" value="TreeGrafter"/>
</dbReference>
<reference evidence="4" key="1">
    <citation type="submission" date="2021-03" db="EMBL/GenBank/DDBJ databases">
        <title>Comparative genomics and phylogenomic investigation of the class Geoglossomycetes provide insights into ecological specialization and systematics.</title>
        <authorList>
            <person name="Melie T."/>
            <person name="Pirro S."/>
            <person name="Miller A.N."/>
            <person name="Quandt A."/>
        </authorList>
    </citation>
    <scope>NUCLEOTIDE SEQUENCE</scope>
    <source>
        <strain evidence="4">CAQ_001_2017</strain>
    </source>
</reference>
<evidence type="ECO:0000313" key="4">
    <source>
        <dbReference type="EMBL" id="KAH0563108.1"/>
    </source>
</evidence>
<dbReference type="GO" id="GO:0052689">
    <property type="term" value="F:carboxylic ester hydrolase activity"/>
    <property type="evidence" value="ECO:0007669"/>
    <property type="project" value="TreeGrafter"/>
</dbReference>
<comment type="caution">
    <text evidence="4">The sequence shown here is derived from an EMBL/GenBank/DDBJ whole genome shotgun (WGS) entry which is preliminary data.</text>
</comment>
<dbReference type="SUPFAM" id="SSF53474">
    <property type="entry name" value="alpha/beta-Hydrolases"/>
    <property type="match status" value="1"/>
</dbReference>
<dbReference type="InterPro" id="IPR000073">
    <property type="entry name" value="AB_hydrolase_1"/>
</dbReference>
<dbReference type="InterPro" id="IPR029058">
    <property type="entry name" value="AB_hydrolase_fold"/>
</dbReference>
<accession>A0A9P8RS70</accession>
<evidence type="ECO:0000259" key="3">
    <source>
        <dbReference type="Pfam" id="PF00561"/>
    </source>
</evidence>
<name>A0A9P8RS70_9PEZI</name>
<protein>
    <recommendedName>
        <fullName evidence="3">AB hydrolase-1 domain-containing protein</fullName>
    </recommendedName>
</protein>
<organism evidence="4 5">
    <name type="scientific">Trichoglossum hirsutum</name>
    <dbReference type="NCBI Taxonomy" id="265104"/>
    <lineage>
        <taxon>Eukaryota</taxon>
        <taxon>Fungi</taxon>
        <taxon>Dikarya</taxon>
        <taxon>Ascomycota</taxon>
        <taxon>Pezizomycotina</taxon>
        <taxon>Geoglossomycetes</taxon>
        <taxon>Geoglossales</taxon>
        <taxon>Geoglossaceae</taxon>
        <taxon>Trichoglossum</taxon>
    </lineage>
</organism>